<evidence type="ECO:0000313" key="1">
    <source>
        <dbReference type="EMBL" id="CAA7260342.1"/>
    </source>
</evidence>
<organism evidence="1 2">
    <name type="scientific">Cyclocybe aegerita</name>
    <name type="common">Black poplar mushroom</name>
    <name type="synonym">Agrocybe aegerita</name>
    <dbReference type="NCBI Taxonomy" id="1973307"/>
    <lineage>
        <taxon>Eukaryota</taxon>
        <taxon>Fungi</taxon>
        <taxon>Dikarya</taxon>
        <taxon>Basidiomycota</taxon>
        <taxon>Agaricomycotina</taxon>
        <taxon>Agaricomycetes</taxon>
        <taxon>Agaricomycetidae</taxon>
        <taxon>Agaricales</taxon>
        <taxon>Agaricineae</taxon>
        <taxon>Bolbitiaceae</taxon>
        <taxon>Cyclocybe</taxon>
    </lineage>
</organism>
<accession>A0A8S0WLI5</accession>
<dbReference type="OrthoDB" id="3051675at2759"/>
<name>A0A8S0WLI5_CYCAE</name>
<gene>
    <name evidence="1" type="ORF">AAE3_LOCUS2773</name>
</gene>
<comment type="caution">
    <text evidence="1">The sequence shown here is derived from an EMBL/GenBank/DDBJ whole genome shotgun (WGS) entry which is preliminary data.</text>
</comment>
<dbReference type="SUPFAM" id="SSF81383">
    <property type="entry name" value="F-box domain"/>
    <property type="match status" value="1"/>
</dbReference>
<dbReference type="EMBL" id="CACVBS010000029">
    <property type="protein sequence ID" value="CAA7260342.1"/>
    <property type="molecule type" value="Genomic_DNA"/>
</dbReference>
<proteinExistence type="predicted"/>
<reference evidence="1 2" key="1">
    <citation type="submission" date="2020-01" db="EMBL/GenBank/DDBJ databases">
        <authorList>
            <person name="Gupta K D."/>
        </authorList>
    </citation>
    <scope>NUCLEOTIDE SEQUENCE [LARGE SCALE GENOMIC DNA]</scope>
</reference>
<dbReference type="Gene3D" id="3.80.10.10">
    <property type="entry name" value="Ribonuclease Inhibitor"/>
    <property type="match status" value="1"/>
</dbReference>
<dbReference type="InterPro" id="IPR032675">
    <property type="entry name" value="LRR_dom_sf"/>
</dbReference>
<dbReference type="InterPro" id="IPR036047">
    <property type="entry name" value="F-box-like_dom_sf"/>
</dbReference>
<keyword evidence="2" id="KW-1185">Reference proteome</keyword>
<dbReference type="AlphaFoldDB" id="A0A8S0WLI5"/>
<dbReference type="Proteomes" id="UP000467700">
    <property type="component" value="Unassembled WGS sequence"/>
</dbReference>
<evidence type="ECO:0000313" key="2">
    <source>
        <dbReference type="Proteomes" id="UP000467700"/>
    </source>
</evidence>
<evidence type="ECO:0008006" key="3">
    <source>
        <dbReference type="Google" id="ProtNLM"/>
    </source>
</evidence>
<protein>
    <recommendedName>
        <fullName evidence="3">F-box domain-containing protein</fullName>
    </recommendedName>
</protein>
<sequence>MITSFPRILSLDMSKTAHRRSIRYRALPKQNLLKRAITNDLRIHNETITTFHGLPHDIISYIFGICVLELDMHPTLLCLVCKMWHQVATTTPHLWTTVRINLTLAEEYPGRYNGYISRSLKRSQYLPLFVYIFDDGIPLPAEAAELQLHGPRTPVPLAHTIKQHISRFQYLKITTSRLSLPQLSTGEFHSALHTLHMEGNPGRVPQIKIDAYFASFLQDVHISRTSLYYLKINWRRVTTLVVEHVAEEEVVKILKSAPQLVSCTLRDLVPSRHSMAGFLNLRLTVPKLKHVHLQISSEFMEILAWKFTFPALTEMTYEGPRMPPPCMRPDAPLLPIFVACQNNGNLKRLTLMNCNVPAEWKEYISALASSNTFKVILDHSVLWGQGNLASSSSRIP</sequence>